<dbReference type="InterPro" id="IPR025519">
    <property type="entry name" value="DUF4407"/>
</dbReference>
<dbReference type="Proteomes" id="UP000183810">
    <property type="component" value="Chromosome"/>
</dbReference>
<feature type="region of interest" description="Disordered" evidence="2">
    <location>
        <begin position="1"/>
        <end position="27"/>
    </location>
</feature>
<keyword evidence="3" id="KW-1133">Transmembrane helix</keyword>
<evidence type="ECO:0000313" key="4">
    <source>
        <dbReference type="EMBL" id="APE32671.1"/>
    </source>
</evidence>
<dbReference type="RefSeq" id="WP_071925690.1">
    <property type="nucleotide sequence ID" value="NZ_CP018082.1"/>
</dbReference>
<reference evidence="4" key="1">
    <citation type="submission" date="2016-11" db="EMBL/GenBank/DDBJ databases">
        <authorList>
            <person name="Jaros S."/>
            <person name="Januszkiewicz K."/>
            <person name="Wedrychowicz H."/>
        </authorList>
    </citation>
    <scope>NUCLEOTIDE SEQUENCE [LARGE SCALE GENOMIC DNA]</scope>
    <source>
        <strain evidence="4">Y48</strain>
    </source>
</reference>
<protein>
    <recommendedName>
        <fullName evidence="6">DUF4407 domain-containing protein</fullName>
    </recommendedName>
</protein>
<dbReference type="Pfam" id="PF14362">
    <property type="entry name" value="DUF4407"/>
    <property type="match status" value="1"/>
</dbReference>
<sequence>MTGTLAWLGGGLASPRRRDPGTGAEPAQHQERAGYVVTGAAVLLFAVIAAIVTAAALLAADGIGAVVVVLALLVAVVAGALGRALATTRPGAGGLGGGAGRLDGSVDPAGASVRSDPAAARRDRLGAAATIGVGVLAGVFVAELAATVVLGGTVDRELDVRAQASAENAPGVVAARTEYDLAAADRAALDARIAEAQADIDTALVIARCEYNPTPECPQTRITGVPGRGPEAQTANDMLDDARAQLAADRSRIAELDQRVRTETAELAAARATAFAEGDRGLGARWLAMNSYTGTHAGAAALRLLMLAAGIVLALLPLLLRWWRGETSLDRRVDAAELADRAQRESDAAIAVKRAEVRTETATLRAEHELTAARLAIEADTVIDRERQRTRIIAAIGGFELGVTEPHRKDDAVALEPNVTPQLPAGYLPNALPQGSQAGALVPAQQMATPAAPAPTPNSGGGLELPIIGTVPFTDTAARWIRPLVPSFVANAIDSATHPLRTARQAFEEVEEVTFTLRRSRKVTVDTQDSAAQQQVPVGYQLPPGYQPGYQLPPGVAAPHADPAAAQYNPYAQQIASTVVDAPNARYHPDPRQYGYPSHTALPAGSNALLPQADQHTELPSRGTAELPGHQGPRELPPAR</sequence>
<name>A0A1J0VKZ0_9NOCA</name>
<evidence type="ECO:0008006" key="6">
    <source>
        <dbReference type="Google" id="ProtNLM"/>
    </source>
</evidence>
<keyword evidence="3" id="KW-0472">Membrane</keyword>
<gene>
    <name evidence="4" type="ORF">BOX37_00245</name>
</gene>
<evidence type="ECO:0000256" key="3">
    <source>
        <dbReference type="SAM" id="Phobius"/>
    </source>
</evidence>
<feature type="transmembrane region" description="Helical" evidence="3">
    <location>
        <begin position="65"/>
        <end position="86"/>
    </location>
</feature>
<organism evidence="4 5">
    <name type="scientific">Nocardia mangyaensis</name>
    <dbReference type="NCBI Taxonomy" id="2213200"/>
    <lineage>
        <taxon>Bacteria</taxon>
        <taxon>Bacillati</taxon>
        <taxon>Actinomycetota</taxon>
        <taxon>Actinomycetes</taxon>
        <taxon>Mycobacteriales</taxon>
        <taxon>Nocardiaceae</taxon>
        <taxon>Nocardia</taxon>
    </lineage>
</organism>
<dbReference type="EMBL" id="CP018082">
    <property type="protein sequence ID" value="APE32671.1"/>
    <property type="molecule type" value="Genomic_DNA"/>
</dbReference>
<dbReference type="OrthoDB" id="4571476at2"/>
<dbReference type="AlphaFoldDB" id="A0A1J0VKZ0"/>
<evidence type="ECO:0000256" key="1">
    <source>
        <dbReference type="SAM" id="Coils"/>
    </source>
</evidence>
<accession>A0A1J0VKZ0</accession>
<keyword evidence="3" id="KW-0812">Transmembrane</keyword>
<feature type="region of interest" description="Disordered" evidence="2">
    <location>
        <begin position="584"/>
        <end position="640"/>
    </location>
</feature>
<keyword evidence="5" id="KW-1185">Reference proteome</keyword>
<feature type="transmembrane region" description="Helical" evidence="3">
    <location>
        <begin position="34"/>
        <end position="58"/>
    </location>
</feature>
<feature type="coiled-coil region" evidence="1">
    <location>
        <begin position="239"/>
        <end position="273"/>
    </location>
</feature>
<feature type="transmembrane region" description="Helical" evidence="3">
    <location>
        <begin position="304"/>
        <end position="323"/>
    </location>
</feature>
<dbReference type="KEGG" id="nsl:BOX37_00245"/>
<feature type="transmembrane region" description="Helical" evidence="3">
    <location>
        <begin position="125"/>
        <end position="151"/>
    </location>
</feature>
<keyword evidence="1" id="KW-0175">Coiled coil</keyword>
<proteinExistence type="predicted"/>
<evidence type="ECO:0000313" key="5">
    <source>
        <dbReference type="Proteomes" id="UP000183810"/>
    </source>
</evidence>
<evidence type="ECO:0000256" key="2">
    <source>
        <dbReference type="SAM" id="MobiDB-lite"/>
    </source>
</evidence>